<keyword evidence="2" id="KW-0732">Signal</keyword>
<evidence type="ECO:0000256" key="2">
    <source>
        <dbReference type="SAM" id="SignalP"/>
    </source>
</evidence>
<proteinExistence type="predicted"/>
<dbReference type="Proteomes" id="UP000226437">
    <property type="component" value="Unassembled WGS sequence"/>
</dbReference>
<evidence type="ECO:0008006" key="5">
    <source>
        <dbReference type="Google" id="ProtNLM"/>
    </source>
</evidence>
<evidence type="ECO:0000313" key="4">
    <source>
        <dbReference type="Proteomes" id="UP000226437"/>
    </source>
</evidence>
<keyword evidence="4" id="KW-1185">Reference proteome</keyword>
<organism evidence="3 4">
    <name type="scientific">Neolewinella marina</name>
    <dbReference type="NCBI Taxonomy" id="438751"/>
    <lineage>
        <taxon>Bacteria</taxon>
        <taxon>Pseudomonadati</taxon>
        <taxon>Bacteroidota</taxon>
        <taxon>Saprospiria</taxon>
        <taxon>Saprospirales</taxon>
        <taxon>Lewinellaceae</taxon>
        <taxon>Neolewinella</taxon>
    </lineage>
</organism>
<feature type="signal peptide" evidence="2">
    <location>
        <begin position="1"/>
        <end position="19"/>
    </location>
</feature>
<feature type="region of interest" description="Disordered" evidence="1">
    <location>
        <begin position="29"/>
        <end position="58"/>
    </location>
</feature>
<accession>A0A2G0CJZ0</accession>
<dbReference type="OrthoDB" id="1493110at2"/>
<gene>
    <name evidence="3" type="ORF">CGL56_04265</name>
</gene>
<comment type="caution">
    <text evidence="3">The sequence shown here is derived from an EMBL/GenBank/DDBJ whole genome shotgun (WGS) entry which is preliminary data.</text>
</comment>
<sequence length="133" mass="14733">MRYLTLLLIFFFGAHTAFAQDAAPAPKPSYCEEAPDTYGKSGVPGGEAAPSLPKFGTTPTKEYKVQVAILRYTDPAEYPFHPTLVARYRPCEQVWVIESRQSFVNREDAVALQTELESAGYAGSYITDLVAYQ</sequence>
<evidence type="ECO:0000256" key="1">
    <source>
        <dbReference type="SAM" id="MobiDB-lite"/>
    </source>
</evidence>
<reference evidence="3 4" key="1">
    <citation type="submission" date="2017-10" db="EMBL/GenBank/DDBJ databases">
        <title>The draft genome sequence of Lewinella marina KCTC 32374.</title>
        <authorList>
            <person name="Wang K."/>
        </authorList>
    </citation>
    <scope>NUCLEOTIDE SEQUENCE [LARGE SCALE GENOMIC DNA]</scope>
    <source>
        <strain evidence="3 4">MKG-38</strain>
    </source>
</reference>
<name>A0A2G0CJZ0_9BACT</name>
<dbReference type="EMBL" id="PDLO01000001">
    <property type="protein sequence ID" value="PHL00258.1"/>
    <property type="molecule type" value="Genomic_DNA"/>
</dbReference>
<protein>
    <recommendedName>
        <fullName evidence="5">SPOR domain-containing protein</fullName>
    </recommendedName>
</protein>
<dbReference type="AlphaFoldDB" id="A0A2G0CJZ0"/>
<dbReference type="RefSeq" id="WP_099105238.1">
    <property type="nucleotide sequence ID" value="NZ_JAATJF010000001.1"/>
</dbReference>
<feature type="chain" id="PRO_5013954832" description="SPOR domain-containing protein" evidence="2">
    <location>
        <begin position="20"/>
        <end position="133"/>
    </location>
</feature>
<evidence type="ECO:0000313" key="3">
    <source>
        <dbReference type="EMBL" id="PHL00258.1"/>
    </source>
</evidence>